<dbReference type="GO" id="GO:0016787">
    <property type="term" value="F:hydrolase activity"/>
    <property type="evidence" value="ECO:0007669"/>
    <property type="project" value="UniProtKB-KW"/>
</dbReference>
<dbReference type="Proteomes" id="UP000537592">
    <property type="component" value="Unassembled WGS sequence"/>
</dbReference>
<reference evidence="4 5" key="1">
    <citation type="submission" date="2020-08" db="EMBL/GenBank/DDBJ databases">
        <title>Genomic Encyclopedia of Type Strains, Phase IV (KMG-IV): sequencing the most valuable type-strain genomes for metagenomic binning, comparative biology and taxonomic classification.</title>
        <authorList>
            <person name="Goeker M."/>
        </authorList>
    </citation>
    <scope>NUCLEOTIDE SEQUENCE [LARGE SCALE GENOMIC DNA]</scope>
    <source>
        <strain evidence="4 5">DSM 28760</strain>
    </source>
</reference>
<dbReference type="AlphaFoldDB" id="A0A7W5Z5T1"/>
<protein>
    <submittedName>
        <fullName evidence="4">Poly(Hydroxyalkanoate) depolymerase family esterase</fullName>
    </submittedName>
</protein>
<evidence type="ECO:0000313" key="4">
    <source>
        <dbReference type="EMBL" id="MBB3810234.1"/>
    </source>
</evidence>
<dbReference type="EMBL" id="JACICC010000005">
    <property type="protein sequence ID" value="MBB3810234.1"/>
    <property type="molecule type" value="Genomic_DNA"/>
</dbReference>
<name>A0A7W5Z5T1_9HYPH</name>
<evidence type="ECO:0000256" key="2">
    <source>
        <dbReference type="ARBA" id="ARBA00022801"/>
    </source>
</evidence>
<dbReference type="InterPro" id="IPR029058">
    <property type="entry name" value="AB_hydrolase_fold"/>
</dbReference>
<dbReference type="InterPro" id="IPR010126">
    <property type="entry name" value="Esterase_phb"/>
</dbReference>
<accession>A0A7W5Z5T1</accession>
<dbReference type="SUPFAM" id="SSF53474">
    <property type="entry name" value="alpha/beta-Hydrolases"/>
    <property type="match status" value="2"/>
</dbReference>
<dbReference type="Pfam" id="PF10503">
    <property type="entry name" value="Esterase_PHB"/>
    <property type="match status" value="1"/>
</dbReference>
<dbReference type="InterPro" id="IPR050955">
    <property type="entry name" value="Plant_Biomass_Hydrol_Est"/>
</dbReference>
<evidence type="ECO:0000256" key="3">
    <source>
        <dbReference type="SAM" id="MobiDB-lite"/>
    </source>
</evidence>
<keyword evidence="1" id="KW-0732">Signal</keyword>
<dbReference type="PANTHER" id="PTHR43037:SF1">
    <property type="entry name" value="BLL1128 PROTEIN"/>
    <property type="match status" value="1"/>
</dbReference>
<keyword evidence="2" id="KW-0378">Hydrolase</keyword>
<comment type="caution">
    <text evidence="4">The sequence shown here is derived from an EMBL/GenBank/DDBJ whole genome shotgun (WGS) entry which is preliminary data.</text>
</comment>
<proteinExistence type="predicted"/>
<sequence length="437" mass="45619">MNNDFAAAMRRAALSPHVTSLTKATRMIQSVLAGQAPPHGSILADAETMSPPEYLRHLPGEPEAQVMSASAPSQSAPTVDAAALPRLRHSIGNALRILHEGRLAAGSEGAPGINLKDISLPGAHLPGIDFSGLDLRGLDLPGMTRPAPDVSVPDGAQFLARSFTCAAGTRRYRLYVPASASEQPRGLVVMLHGCKQNPEDFAAGTGMNIVAETHGLLVAYPGQPSADNASSCWNWFRPADQKRDTGEPAIIAGITGEIMAEFGLDRSRVFVAGLSAGGAMAAIMGETYPDLYAAAGIHSGLAYGSANDVISAFSAMRGDAGITPRASSRTVAGGPPTRTIIFQGKADRTVHPSNAERIVTQVSPPGGRNAASHESASAPNGRNYTRTIITDTDGMPVVEYWLIDGIGHAWSGGHASGSYTDPSGPNASHEMVRFFLD</sequence>
<keyword evidence="5" id="KW-1185">Reference proteome</keyword>
<dbReference type="PANTHER" id="PTHR43037">
    <property type="entry name" value="UNNAMED PRODUCT-RELATED"/>
    <property type="match status" value="1"/>
</dbReference>
<dbReference type="GO" id="GO:0005576">
    <property type="term" value="C:extracellular region"/>
    <property type="evidence" value="ECO:0007669"/>
    <property type="project" value="InterPro"/>
</dbReference>
<dbReference type="Gene3D" id="3.40.50.1820">
    <property type="entry name" value="alpha/beta hydrolase"/>
    <property type="match status" value="1"/>
</dbReference>
<dbReference type="NCBIfam" id="TIGR01840">
    <property type="entry name" value="esterase_phb"/>
    <property type="match status" value="1"/>
</dbReference>
<organism evidence="4 5">
    <name type="scientific">Pseudochelatococcus contaminans</name>
    <dbReference type="NCBI Taxonomy" id="1538103"/>
    <lineage>
        <taxon>Bacteria</taxon>
        <taxon>Pseudomonadati</taxon>
        <taxon>Pseudomonadota</taxon>
        <taxon>Alphaproteobacteria</taxon>
        <taxon>Hyphomicrobiales</taxon>
        <taxon>Chelatococcaceae</taxon>
        <taxon>Pseudochelatococcus</taxon>
    </lineage>
</organism>
<feature type="compositionally biased region" description="Polar residues" evidence="3">
    <location>
        <begin position="372"/>
        <end position="384"/>
    </location>
</feature>
<evidence type="ECO:0000256" key="1">
    <source>
        <dbReference type="ARBA" id="ARBA00022729"/>
    </source>
</evidence>
<evidence type="ECO:0000313" key="5">
    <source>
        <dbReference type="Proteomes" id="UP000537592"/>
    </source>
</evidence>
<dbReference type="RefSeq" id="WP_183753094.1">
    <property type="nucleotide sequence ID" value="NZ_JACICC010000005.1"/>
</dbReference>
<gene>
    <name evidence="4" type="ORF">FHS81_002330</name>
</gene>
<feature type="region of interest" description="Disordered" evidence="3">
    <location>
        <begin position="361"/>
        <end position="384"/>
    </location>
</feature>